<feature type="signal peptide" evidence="3">
    <location>
        <begin position="1"/>
        <end position="26"/>
    </location>
</feature>
<sequence length="320" mass="34836">MSMKKIINTRLLVISLIVSSLLDGCADLPKVNEDDPWEAWNREAQGFNNDFDNTIVMPVTKGYASITPEFFNDATANFFSNFNDIGVTVNDLLQLKMAQGGLDVSRFLINTTAGVGGLIDVATMLDLPKHNEDFGQTLGFWGVPSGNYLVVPFLGASSPRALIGVIGDALMNPLTYSFVFTGSGTLFKAISTANSPRQVVGVLGTAVSTAVMDPLTYPFAVFGSGPVVSSAVSAESGLVVSNETEFTSPKNAVNEDPIDRYDYIKSVYQQQRKYLVHDGMVADEDQRQLADDDTESMNAEPIGVNYGRLRKRYQHMFISP</sequence>
<dbReference type="InterPro" id="IPR007428">
    <property type="entry name" value="MlaA"/>
</dbReference>
<evidence type="ECO:0000256" key="1">
    <source>
        <dbReference type="ARBA" id="ARBA00010634"/>
    </source>
</evidence>
<reference evidence="4" key="1">
    <citation type="submission" date="2023-01" db="EMBL/GenBank/DDBJ databases">
        <title>Biogeochemical cycle of methane in antarctic sediments.</title>
        <authorList>
            <person name="Roldan D.M."/>
            <person name="Menes R.J."/>
        </authorList>
    </citation>
    <scope>NUCLEOTIDE SEQUENCE [LARGE SCALE GENOMIC DNA]</scope>
    <source>
        <strain evidence="4">K-2018 MAG008</strain>
    </source>
</reference>
<name>A0AA43Q965_9GAMM</name>
<dbReference type="GO" id="GO:0120010">
    <property type="term" value="P:intermembrane phospholipid transfer"/>
    <property type="evidence" value="ECO:0007669"/>
    <property type="project" value="TreeGrafter"/>
</dbReference>
<dbReference type="GO" id="GO:0016020">
    <property type="term" value="C:membrane"/>
    <property type="evidence" value="ECO:0007669"/>
    <property type="project" value="InterPro"/>
</dbReference>
<dbReference type="PANTHER" id="PTHR30035:SF3">
    <property type="entry name" value="INTERMEMBRANE PHOSPHOLIPID TRANSPORT SYSTEM LIPOPROTEIN MLAA"/>
    <property type="match status" value="1"/>
</dbReference>
<gene>
    <name evidence="4" type="ORF">PSU93_10570</name>
</gene>
<feature type="chain" id="PRO_5041419504" evidence="3">
    <location>
        <begin position="27"/>
        <end position="320"/>
    </location>
</feature>
<dbReference type="EMBL" id="JAQSDF010000033">
    <property type="protein sequence ID" value="MDI1231583.1"/>
    <property type="molecule type" value="Genomic_DNA"/>
</dbReference>
<accession>A0AA43Q965</accession>
<dbReference type="Pfam" id="PF04333">
    <property type="entry name" value="MlaA"/>
    <property type="match status" value="1"/>
</dbReference>
<keyword evidence="4" id="KW-0449">Lipoprotein</keyword>
<protein>
    <submittedName>
        <fullName evidence="4">VacJ family lipoprotein</fullName>
    </submittedName>
</protein>
<evidence type="ECO:0000313" key="4">
    <source>
        <dbReference type="EMBL" id="MDI1231583.1"/>
    </source>
</evidence>
<organism evidence="4 5">
    <name type="scientific">Candidatus Methylobacter titanis</name>
    <dbReference type="NCBI Taxonomy" id="3053457"/>
    <lineage>
        <taxon>Bacteria</taxon>
        <taxon>Pseudomonadati</taxon>
        <taxon>Pseudomonadota</taxon>
        <taxon>Gammaproteobacteria</taxon>
        <taxon>Methylococcales</taxon>
        <taxon>Methylococcaceae</taxon>
        <taxon>Methylobacter</taxon>
    </lineage>
</organism>
<evidence type="ECO:0000256" key="3">
    <source>
        <dbReference type="SAM" id="SignalP"/>
    </source>
</evidence>
<dbReference type="Proteomes" id="UP001160519">
    <property type="component" value="Unassembled WGS sequence"/>
</dbReference>
<proteinExistence type="inferred from homology"/>
<comment type="similarity">
    <text evidence="1">Belongs to the MlaA family.</text>
</comment>
<keyword evidence="2 3" id="KW-0732">Signal</keyword>
<evidence type="ECO:0000256" key="2">
    <source>
        <dbReference type="ARBA" id="ARBA00022729"/>
    </source>
</evidence>
<dbReference type="PANTHER" id="PTHR30035">
    <property type="entry name" value="LIPOPROTEIN VACJ-RELATED"/>
    <property type="match status" value="1"/>
</dbReference>
<evidence type="ECO:0000313" key="5">
    <source>
        <dbReference type="Proteomes" id="UP001160519"/>
    </source>
</evidence>
<dbReference type="AlphaFoldDB" id="A0AA43Q965"/>
<comment type="caution">
    <text evidence="4">The sequence shown here is derived from an EMBL/GenBank/DDBJ whole genome shotgun (WGS) entry which is preliminary data.</text>
</comment>
<dbReference type="PRINTS" id="PR01805">
    <property type="entry name" value="VACJLIPOPROT"/>
</dbReference>
<keyword evidence="5" id="KW-1185">Reference proteome</keyword>